<sequence>MAFIGLVLLLFAFTVRRVTGDIAHPATVFPAVWGVILVLIQTAQPLGYYGVGAPALLLFLAGSLAFSFGSLAGGSLTRRIKVTNAGQGLALDFRKLAAFALLLHACMVPLWWQEVQELTNGADNLLSFAFQLRIKSVYDELTVGALVGNYLVAGFIFVPVFALGVMQGRVGMPITLLVALPWIVTNLLTNGRSTLVQLVLAVIYLRILQPKPMSTRVLAGMIGLFCLIFGAGAVLVGKGGIDADSSSAESLKLIVMNFFDYALQGPILFSSYLDNPSSINPSWDPFRAFCLAAQKVGMCEPGPLHQDFLYFGRSPEQIGNVYSIFLSTFPKYGALGTLLILGTCGLWAGYHHQRWRQGSSLFHAIVASFLFAAIVLSIFLDSFFPLANFLLKVALASMLLPVFFGARQTPTATVGAS</sequence>
<keyword evidence="1" id="KW-0472">Membrane</keyword>
<keyword evidence="3" id="KW-1185">Reference proteome</keyword>
<evidence type="ECO:0000313" key="3">
    <source>
        <dbReference type="Proteomes" id="UP001462640"/>
    </source>
</evidence>
<gene>
    <name evidence="2" type="ORF">ABDJ40_04685</name>
</gene>
<keyword evidence="1" id="KW-0812">Transmembrane</keyword>
<feature type="transmembrane region" description="Helical" evidence="1">
    <location>
        <begin position="56"/>
        <end position="76"/>
    </location>
</feature>
<dbReference type="RefSeq" id="WP_347606692.1">
    <property type="nucleotide sequence ID" value="NZ_JBDPZC010000001.1"/>
</dbReference>
<dbReference type="EMBL" id="JBDPZC010000001">
    <property type="protein sequence ID" value="MEO3712061.1"/>
    <property type="molecule type" value="Genomic_DNA"/>
</dbReference>
<feature type="transmembrane region" description="Helical" evidence="1">
    <location>
        <begin position="141"/>
        <end position="162"/>
    </location>
</feature>
<feature type="transmembrane region" description="Helical" evidence="1">
    <location>
        <begin position="217"/>
        <end position="237"/>
    </location>
</feature>
<dbReference type="NCBIfam" id="TIGR04370">
    <property type="entry name" value="glyco_rpt_poly"/>
    <property type="match status" value="1"/>
</dbReference>
<evidence type="ECO:0000256" key="1">
    <source>
        <dbReference type="SAM" id="Phobius"/>
    </source>
</evidence>
<evidence type="ECO:0000313" key="2">
    <source>
        <dbReference type="EMBL" id="MEO3712061.1"/>
    </source>
</evidence>
<keyword evidence="1" id="KW-1133">Transmembrane helix</keyword>
<feature type="transmembrane region" description="Helical" evidence="1">
    <location>
        <begin position="182"/>
        <end position="205"/>
    </location>
</feature>
<feature type="transmembrane region" description="Helical" evidence="1">
    <location>
        <begin position="386"/>
        <end position="406"/>
    </location>
</feature>
<feature type="transmembrane region" description="Helical" evidence="1">
    <location>
        <begin position="361"/>
        <end position="380"/>
    </location>
</feature>
<feature type="transmembrane region" description="Helical" evidence="1">
    <location>
        <begin position="30"/>
        <end position="49"/>
    </location>
</feature>
<feature type="transmembrane region" description="Helical" evidence="1">
    <location>
        <begin position="332"/>
        <end position="349"/>
    </location>
</feature>
<comment type="caution">
    <text evidence="2">The sequence shown here is derived from an EMBL/GenBank/DDBJ whole genome shotgun (WGS) entry which is preliminary data.</text>
</comment>
<organism evidence="2 3">
    <name type="scientific">Roseateles flavus</name>
    <dbReference type="NCBI Taxonomy" id="3149041"/>
    <lineage>
        <taxon>Bacteria</taxon>
        <taxon>Pseudomonadati</taxon>
        <taxon>Pseudomonadota</taxon>
        <taxon>Betaproteobacteria</taxon>
        <taxon>Burkholderiales</taxon>
        <taxon>Sphaerotilaceae</taxon>
        <taxon>Roseateles</taxon>
    </lineage>
</organism>
<dbReference type="Proteomes" id="UP001462640">
    <property type="component" value="Unassembled WGS sequence"/>
</dbReference>
<name>A0ABV0GAJ5_9BURK</name>
<accession>A0ABV0GAJ5</accession>
<reference evidence="2 3" key="1">
    <citation type="submission" date="2024-05" db="EMBL/GenBank/DDBJ databases">
        <title>Roseateles sp. 2.12 16S ribosomal RNA gene Genome sequencing and assembly.</title>
        <authorList>
            <person name="Woo H."/>
        </authorList>
    </citation>
    <scope>NUCLEOTIDE SEQUENCE [LARGE SCALE GENOMIC DNA]</scope>
    <source>
        <strain evidence="2 3">2.12</strain>
    </source>
</reference>
<protein>
    <submittedName>
        <fullName evidence="2">O-antigen polymerase</fullName>
    </submittedName>
</protein>
<proteinExistence type="predicted"/>